<dbReference type="SUPFAM" id="SSF51735">
    <property type="entry name" value="NAD(P)-binding Rossmann-fold domains"/>
    <property type="match status" value="1"/>
</dbReference>
<dbReference type="Pfam" id="PF00106">
    <property type="entry name" value="adh_short"/>
    <property type="match status" value="1"/>
</dbReference>
<gene>
    <name evidence="5" type="primary">LOC100906176</name>
</gene>
<keyword evidence="1" id="KW-0560">Oxidoreductase</keyword>
<dbReference type="KEGG" id="goe:100906176"/>
<feature type="transmembrane region" description="Helical" evidence="3">
    <location>
        <begin position="6"/>
        <end position="28"/>
    </location>
</feature>
<proteinExistence type="inferred from homology"/>
<keyword evidence="4" id="KW-1185">Reference proteome</keyword>
<dbReference type="Proteomes" id="UP000694867">
    <property type="component" value="Unplaced"/>
</dbReference>
<dbReference type="AlphaFoldDB" id="A0AAJ7L7N2"/>
<dbReference type="InterPro" id="IPR002347">
    <property type="entry name" value="SDR_fam"/>
</dbReference>
<dbReference type="InterPro" id="IPR036291">
    <property type="entry name" value="NAD(P)-bd_dom_sf"/>
</dbReference>
<dbReference type="PANTHER" id="PTHR43157:SF31">
    <property type="entry name" value="PHOSPHATIDYLINOSITOL-GLYCAN BIOSYNTHESIS CLASS F PROTEIN"/>
    <property type="match status" value="1"/>
</dbReference>
<evidence type="ECO:0000256" key="2">
    <source>
        <dbReference type="RuleBase" id="RU000363"/>
    </source>
</evidence>
<name>A0AAJ7L7N2_9ACAR</name>
<dbReference type="PANTHER" id="PTHR43157">
    <property type="entry name" value="PHOSPHATIDYLINOSITOL-GLYCAN BIOSYNTHESIS CLASS F PROTEIN-RELATED"/>
    <property type="match status" value="1"/>
</dbReference>
<evidence type="ECO:0000313" key="5">
    <source>
        <dbReference type="RefSeq" id="XP_018496715.1"/>
    </source>
</evidence>
<dbReference type="GO" id="GO:0016491">
    <property type="term" value="F:oxidoreductase activity"/>
    <property type="evidence" value="ECO:0007669"/>
    <property type="project" value="UniProtKB-KW"/>
</dbReference>
<dbReference type="Gene3D" id="3.40.50.720">
    <property type="entry name" value="NAD(P)-binding Rossmann-like Domain"/>
    <property type="match status" value="1"/>
</dbReference>
<reference evidence="5" key="1">
    <citation type="submission" date="2025-08" db="UniProtKB">
        <authorList>
            <consortium name="RefSeq"/>
        </authorList>
    </citation>
    <scope>IDENTIFICATION</scope>
</reference>
<evidence type="ECO:0000256" key="3">
    <source>
        <dbReference type="SAM" id="Phobius"/>
    </source>
</evidence>
<evidence type="ECO:0000256" key="1">
    <source>
        <dbReference type="ARBA" id="ARBA00023002"/>
    </source>
</evidence>
<keyword evidence="3" id="KW-0472">Membrane</keyword>
<dbReference type="PRINTS" id="PR00081">
    <property type="entry name" value="GDHRDH"/>
</dbReference>
<sequence>MDCFSSLLFLILQIIVVVFLIVKAYIVLTIGKCKSTERLDGKVVIVTGANSGIGKETSRELLNRGARVILACRNSWRAVETASEFRDANPDAGVSVKQLDLCDLTSVRTFAAEILREEEKIDILINNAGTIGDTYKLTADGYEEIYQSNYLGPFLLTELLLPVLKKSAPSRIINTGSLAYAGGRIDPSSFESELSKDFLSAGSRYCDSKLAMLMWTRAMAVELRNSGVTINVVHPGVVWTSFAGGMVTFGNLVARIFLFLFGRSAVSGAQTILHLCLDPAGETENGQYWAECRKMRTWGGNDSEMNEKIVDITRQVLYNKKGQ</sequence>
<evidence type="ECO:0000313" key="4">
    <source>
        <dbReference type="Proteomes" id="UP000694867"/>
    </source>
</evidence>
<organism evidence="4 5">
    <name type="scientific">Galendromus occidentalis</name>
    <name type="common">western predatory mite</name>
    <dbReference type="NCBI Taxonomy" id="34638"/>
    <lineage>
        <taxon>Eukaryota</taxon>
        <taxon>Metazoa</taxon>
        <taxon>Ecdysozoa</taxon>
        <taxon>Arthropoda</taxon>
        <taxon>Chelicerata</taxon>
        <taxon>Arachnida</taxon>
        <taxon>Acari</taxon>
        <taxon>Parasitiformes</taxon>
        <taxon>Mesostigmata</taxon>
        <taxon>Gamasina</taxon>
        <taxon>Phytoseioidea</taxon>
        <taxon>Phytoseiidae</taxon>
        <taxon>Typhlodrominae</taxon>
        <taxon>Galendromus</taxon>
    </lineage>
</organism>
<dbReference type="GeneID" id="100906176"/>
<comment type="similarity">
    <text evidence="2">Belongs to the short-chain dehydrogenases/reductases (SDR) family.</text>
</comment>
<keyword evidence="3" id="KW-1133">Transmembrane helix</keyword>
<protein>
    <submittedName>
        <fullName evidence="5">Retinol dehydrogenase 12</fullName>
    </submittedName>
</protein>
<dbReference type="PRINTS" id="PR00080">
    <property type="entry name" value="SDRFAMILY"/>
</dbReference>
<dbReference type="RefSeq" id="XP_018496715.1">
    <property type="nucleotide sequence ID" value="XM_018641199.1"/>
</dbReference>
<keyword evidence="3" id="KW-0812">Transmembrane</keyword>
<accession>A0AAJ7L7N2</accession>